<evidence type="ECO:0000259" key="6">
    <source>
        <dbReference type="PROSITE" id="PS50931"/>
    </source>
</evidence>
<dbReference type="Pfam" id="PF03466">
    <property type="entry name" value="LysR_substrate"/>
    <property type="match status" value="1"/>
</dbReference>
<dbReference type="AlphaFoldDB" id="A0A356W719"/>
<protein>
    <recommendedName>
        <fullName evidence="6">HTH lysR-type domain-containing protein</fullName>
    </recommendedName>
</protein>
<organism evidence="7 8">
    <name type="scientific">Hyphomonas atlantica</name>
    <dbReference type="NCBI Taxonomy" id="1280948"/>
    <lineage>
        <taxon>Bacteria</taxon>
        <taxon>Pseudomonadati</taxon>
        <taxon>Pseudomonadota</taxon>
        <taxon>Alphaproteobacteria</taxon>
        <taxon>Hyphomonadales</taxon>
        <taxon>Hyphomonadaceae</taxon>
        <taxon>Hyphomonas</taxon>
    </lineage>
</organism>
<dbReference type="PANTHER" id="PTHR30126:SF77">
    <property type="entry name" value="TRANSCRIPTIONAL REGULATORY PROTEIN"/>
    <property type="match status" value="1"/>
</dbReference>
<proteinExistence type="inferred from homology"/>
<dbReference type="Proteomes" id="UP000263957">
    <property type="component" value="Unassembled WGS sequence"/>
</dbReference>
<dbReference type="GO" id="GO:0003700">
    <property type="term" value="F:DNA-binding transcription factor activity"/>
    <property type="evidence" value="ECO:0007669"/>
    <property type="project" value="InterPro"/>
</dbReference>
<dbReference type="CDD" id="cd05466">
    <property type="entry name" value="PBP2_LTTR_substrate"/>
    <property type="match status" value="1"/>
</dbReference>
<feature type="region of interest" description="Disordered" evidence="5">
    <location>
        <begin position="294"/>
        <end position="314"/>
    </location>
</feature>
<dbReference type="GO" id="GO:0000976">
    <property type="term" value="F:transcription cis-regulatory region binding"/>
    <property type="evidence" value="ECO:0007669"/>
    <property type="project" value="TreeGrafter"/>
</dbReference>
<evidence type="ECO:0000256" key="5">
    <source>
        <dbReference type="SAM" id="MobiDB-lite"/>
    </source>
</evidence>
<dbReference type="FunFam" id="1.10.10.10:FF:000001">
    <property type="entry name" value="LysR family transcriptional regulator"/>
    <property type="match status" value="1"/>
</dbReference>
<evidence type="ECO:0000256" key="2">
    <source>
        <dbReference type="ARBA" id="ARBA00023015"/>
    </source>
</evidence>
<feature type="domain" description="HTH lysR-type" evidence="6">
    <location>
        <begin position="1"/>
        <end position="58"/>
    </location>
</feature>
<comment type="caution">
    <text evidence="7">The sequence shown here is derived from an EMBL/GenBank/DDBJ whole genome shotgun (WGS) entry which is preliminary data.</text>
</comment>
<dbReference type="Gene3D" id="3.40.190.10">
    <property type="entry name" value="Periplasmic binding protein-like II"/>
    <property type="match status" value="2"/>
</dbReference>
<dbReference type="Gene3D" id="1.10.10.10">
    <property type="entry name" value="Winged helix-like DNA-binding domain superfamily/Winged helix DNA-binding domain"/>
    <property type="match status" value="1"/>
</dbReference>
<dbReference type="PANTHER" id="PTHR30126">
    <property type="entry name" value="HTH-TYPE TRANSCRIPTIONAL REGULATOR"/>
    <property type="match status" value="1"/>
</dbReference>
<evidence type="ECO:0000313" key="7">
    <source>
        <dbReference type="EMBL" id="HBQ49417.1"/>
    </source>
</evidence>
<dbReference type="InterPro" id="IPR036388">
    <property type="entry name" value="WH-like_DNA-bd_sf"/>
</dbReference>
<keyword evidence="4" id="KW-0804">Transcription</keyword>
<evidence type="ECO:0000256" key="1">
    <source>
        <dbReference type="ARBA" id="ARBA00009437"/>
    </source>
</evidence>
<reference evidence="7 8" key="1">
    <citation type="journal article" date="2018" name="Nat. Biotechnol.">
        <title>A standardized bacterial taxonomy based on genome phylogeny substantially revises the tree of life.</title>
        <authorList>
            <person name="Parks D.H."/>
            <person name="Chuvochina M."/>
            <person name="Waite D.W."/>
            <person name="Rinke C."/>
            <person name="Skarshewski A."/>
            <person name="Chaumeil P.A."/>
            <person name="Hugenholtz P."/>
        </authorList>
    </citation>
    <scope>NUCLEOTIDE SEQUENCE [LARGE SCALE GENOMIC DNA]</scope>
    <source>
        <strain evidence="7">UBA10378</strain>
    </source>
</reference>
<dbReference type="InterPro" id="IPR000847">
    <property type="entry name" value="LysR_HTH_N"/>
</dbReference>
<dbReference type="PRINTS" id="PR00039">
    <property type="entry name" value="HTHLYSR"/>
</dbReference>
<dbReference type="InterPro" id="IPR005119">
    <property type="entry name" value="LysR_subst-bd"/>
</dbReference>
<evidence type="ECO:0000256" key="4">
    <source>
        <dbReference type="ARBA" id="ARBA00023163"/>
    </source>
</evidence>
<name>A0A356W719_9PROT</name>
<comment type="similarity">
    <text evidence="1">Belongs to the LysR transcriptional regulatory family.</text>
</comment>
<dbReference type="Pfam" id="PF00126">
    <property type="entry name" value="HTH_1"/>
    <property type="match status" value="1"/>
</dbReference>
<dbReference type="InterPro" id="IPR036390">
    <property type="entry name" value="WH_DNA-bd_sf"/>
</dbReference>
<dbReference type="EMBL" id="DOGS01000225">
    <property type="protein sequence ID" value="HBQ49417.1"/>
    <property type="molecule type" value="Genomic_DNA"/>
</dbReference>
<evidence type="ECO:0000256" key="3">
    <source>
        <dbReference type="ARBA" id="ARBA00023125"/>
    </source>
</evidence>
<accession>A0A356W719</accession>
<dbReference type="PROSITE" id="PS50931">
    <property type="entry name" value="HTH_LYSR"/>
    <property type="match status" value="1"/>
</dbReference>
<dbReference type="SUPFAM" id="SSF53850">
    <property type="entry name" value="Periplasmic binding protein-like II"/>
    <property type="match status" value="1"/>
</dbReference>
<gene>
    <name evidence="7" type="ORF">DD728_11155</name>
</gene>
<evidence type="ECO:0000313" key="8">
    <source>
        <dbReference type="Proteomes" id="UP000263957"/>
    </source>
</evidence>
<keyword evidence="2" id="KW-0805">Transcription regulation</keyword>
<dbReference type="SUPFAM" id="SSF46785">
    <property type="entry name" value="Winged helix' DNA-binding domain"/>
    <property type="match status" value="1"/>
</dbReference>
<sequence>MNLRQLETFYWAVELGSFIAAAGRLNSTQSTVSMRIQELERDLGVELFDRSLRTARVTPKGRELAQMAERMLALSTEIRERVSAPADIPGHVRLGVAEAISVTWLPNLIRALRDRYPRVTFDLDEALTFDLFERLSLGQLDMVLAAERLPGHDCITRSLGKVALAWMAGPEMILPDGILGPRDLQDMPIIALSPTSIHHAKIEDWFRSNGAYCRRIFTCKSFGVAACLASAGLGITLLPIAQYEPEISAGKLRIIPTAPPMHPVEFTASLSISPSLPLTELIADLAQEVSTFDKNDIAGPQGKPRRMQSVESGS</sequence>
<keyword evidence="3" id="KW-0238">DNA-binding</keyword>